<evidence type="ECO:0000256" key="5">
    <source>
        <dbReference type="ARBA" id="ARBA00023134"/>
    </source>
</evidence>
<sequence length="137" mass="15530">MDSRQRFEDSSSYLDLLALHAKETQRSSSALLLGNKLDMAQYRQVTKAEGMALAGKFGGLFFEVSACLDFEHMQHVFHEAVREARRELENSLPQTPFICEERELPHQAPLTTQHGLASWSSWVGLQDRGWPLPVAFP</sequence>
<reference evidence="7 8" key="1">
    <citation type="journal article" date="2005" name="Nature">
        <title>Genome sequence, comparative analysis and haplotype structure of the domestic dog.</title>
        <authorList>
            <consortium name="Broad Sequencing Platform"/>
            <person name="Lindblad-Toh K."/>
            <person name="Wade C.M."/>
            <person name="Mikkelsen T.S."/>
            <person name="Karlsson E.K."/>
            <person name="Jaffe D.B."/>
            <person name="Kamal M."/>
            <person name="Clamp M."/>
            <person name="Chang J.L."/>
            <person name="Kulbokas E.J. III"/>
            <person name="Zody M.C."/>
            <person name="Mauceli E."/>
            <person name="Xie X."/>
            <person name="Breen M."/>
            <person name="Wayne R.K."/>
            <person name="Ostrander E.A."/>
            <person name="Ponting C.P."/>
            <person name="Galibert F."/>
            <person name="Smith D.R."/>
            <person name="DeJong P.J."/>
            <person name="Kirkness E."/>
            <person name="Alvarez P."/>
            <person name="Biagi T."/>
            <person name="Brockman W."/>
            <person name="Butler J."/>
            <person name="Chin C.W."/>
            <person name="Cook A."/>
            <person name="Cuff J."/>
            <person name="Daly M.J."/>
            <person name="DeCaprio D."/>
            <person name="Gnerre S."/>
            <person name="Grabherr M."/>
            <person name="Kellis M."/>
            <person name="Kleber M."/>
            <person name="Bardeleben C."/>
            <person name="Goodstadt L."/>
            <person name="Heger A."/>
            <person name="Hitte C."/>
            <person name="Kim L."/>
            <person name="Koepfli K.P."/>
            <person name="Parker H.G."/>
            <person name="Pollinger J.P."/>
            <person name="Searle S.M."/>
            <person name="Sutter N.B."/>
            <person name="Thomas R."/>
            <person name="Webber C."/>
            <person name="Baldwin J."/>
            <person name="Abebe A."/>
            <person name="Abouelleil A."/>
            <person name="Aftuck L."/>
            <person name="Ait-Zahra M."/>
            <person name="Aldredge T."/>
            <person name="Allen N."/>
            <person name="An P."/>
            <person name="Anderson S."/>
            <person name="Antoine C."/>
            <person name="Arachchi H."/>
            <person name="Aslam A."/>
            <person name="Ayotte L."/>
            <person name="Bachantsang P."/>
            <person name="Barry A."/>
            <person name="Bayul T."/>
            <person name="Benamara M."/>
            <person name="Berlin A."/>
            <person name="Bessette D."/>
            <person name="Blitshteyn B."/>
            <person name="Bloom T."/>
            <person name="Blye J."/>
            <person name="Boguslavskiy L."/>
            <person name="Bonnet C."/>
            <person name="Boukhgalter B."/>
            <person name="Brown A."/>
            <person name="Cahill P."/>
            <person name="Calixte N."/>
            <person name="Camarata J."/>
            <person name="Cheshatsang Y."/>
            <person name="Chu J."/>
            <person name="Citroen M."/>
            <person name="Collymore A."/>
            <person name="Cooke P."/>
            <person name="Dawoe T."/>
            <person name="Daza R."/>
            <person name="Decktor K."/>
            <person name="DeGray S."/>
            <person name="Dhargay N."/>
            <person name="Dooley K."/>
            <person name="Dooley K."/>
            <person name="Dorje P."/>
            <person name="Dorjee K."/>
            <person name="Dorris L."/>
            <person name="Duffey N."/>
            <person name="Dupes A."/>
            <person name="Egbiremolen O."/>
            <person name="Elong R."/>
            <person name="Falk J."/>
            <person name="Farina A."/>
            <person name="Faro S."/>
            <person name="Ferguson D."/>
            <person name="Ferreira P."/>
            <person name="Fisher S."/>
            <person name="FitzGerald M."/>
            <person name="Foley K."/>
            <person name="Foley C."/>
            <person name="Franke A."/>
            <person name="Friedrich D."/>
            <person name="Gage D."/>
            <person name="Garber M."/>
            <person name="Gearin G."/>
            <person name="Giannoukos G."/>
            <person name="Goode T."/>
            <person name="Goyette A."/>
            <person name="Graham J."/>
            <person name="Grandbois E."/>
            <person name="Gyaltsen K."/>
            <person name="Hafez N."/>
            <person name="Hagopian D."/>
            <person name="Hagos B."/>
            <person name="Hall J."/>
            <person name="Healy C."/>
            <person name="Hegarty R."/>
            <person name="Honan T."/>
            <person name="Horn A."/>
            <person name="Houde N."/>
            <person name="Hughes L."/>
            <person name="Hunnicutt L."/>
            <person name="Husby M."/>
            <person name="Jester B."/>
            <person name="Jones C."/>
            <person name="Kamat A."/>
            <person name="Kanga B."/>
            <person name="Kells C."/>
            <person name="Khazanovich D."/>
            <person name="Kieu A.C."/>
            <person name="Kisner P."/>
            <person name="Kumar M."/>
            <person name="Lance K."/>
            <person name="Landers T."/>
            <person name="Lara M."/>
            <person name="Lee W."/>
            <person name="Leger J.P."/>
            <person name="Lennon N."/>
            <person name="Leuper L."/>
            <person name="LeVine S."/>
            <person name="Liu J."/>
            <person name="Liu X."/>
            <person name="Lokyitsang Y."/>
            <person name="Lokyitsang T."/>
            <person name="Lui A."/>
            <person name="Macdonald J."/>
            <person name="Major J."/>
            <person name="Marabella R."/>
            <person name="Maru K."/>
            <person name="Matthews C."/>
            <person name="McDonough S."/>
            <person name="Mehta T."/>
            <person name="Meldrim J."/>
            <person name="Melnikov A."/>
            <person name="Meneus L."/>
            <person name="Mihalev A."/>
            <person name="Mihova T."/>
            <person name="Miller K."/>
            <person name="Mittelman R."/>
            <person name="Mlenga V."/>
            <person name="Mulrain L."/>
            <person name="Munson G."/>
            <person name="Navidi A."/>
            <person name="Naylor J."/>
            <person name="Nguyen T."/>
            <person name="Nguyen N."/>
            <person name="Nguyen C."/>
            <person name="Nguyen T."/>
            <person name="Nicol R."/>
            <person name="Norbu N."/>
            <person name="Norbu C."/>
            <person name="Novod N."/>
            <person name="Nyima T."/>
            <person name="Olandt P."/>
            <person name="O'Neill B."/>
            <person name="O'Neill K."/>
            <person name="Osman S."/>
            <person name="Oyono L."/>
            <person name="Patti C."/>
            <person name="Perrin D."/>
            <person name="Phunkhang P."/>
            <person name="Pierre F."/>
            <person name="Priest M."/>
            <person name="Rachupka A."/>
            <person name="Raghuraman S."/>
            <person name="Rameau R."/>
            <person name="Ray V."/>
            <person name="Raymond C."/>
            <person name="Rege F."/>
            <person name="Rise C."/>
            <person name="Rogers J."/>
            <person name="Rogov P."/>
            <person name="Sahalie J."/>
            <person name="Settipalli S."/>
            <person name="Sharpe T."/>
            <person name="Shea T."/>
            <person name="Sheehan M."/>
            <person name="Sherpa N."/>
            <person name="Shi J."/>
            <person name="Shih D."/>
            <person name="Sloan J."/>
            <person name="Smith C."/>
            <person name="Sparrow T."/>
            <person name="Stalker J."/>
            <person name="Stange-Thomann N."/>
            <person name="Stavropoulos S."/>
            <person name="Stone C."/>
            <person name="Stone S."/>
            <person name="Sykes S."/>
            <person name="Tchuinga P."/>
            <person name="Tenzing P."/>
            <person name="Tesfaye S."/>
            <person name="Thoulutsang D."/>
            <person name="Thoulutsang Y."/>
            <person name="Topham K."/>
            <person name="Topping I."/>
            <person name="Tsamla T."/>
            <person name="Vassiliev H."/>
            <person name="Venkataraman V."/>
            <person name="Vo A."/>
            <person name="Wangchuk T."/>
            <person name="Wangdi T."/>
            <person name="Weiand M."/>
            <person name="Wilkinson J."/>
            <person name="Wilson A."/>
            <person name="Yadav S."/>
            <person name="Yang S."/>
            <person name="Yang X."/>
            <person name="Young G."/>
            <person name="Yu Q."/>
            <person name="Zainoun J."/>
            <person name="Zembek L."/>
            <person name="Zimmer A."/>
            <person name="Lander E.S."/>
        </authorList>
    </citation>
    <scope>NUCLEOTIDE SEQUENCE [LARGE SCALE GENOMIC DNA]</scope>
    <source>
        <strain evidence="7">Boxer</strain>
    </source>
</reference>
<name>A0A8P0PKE0_CANLF</name>
<dbReference type="InterPro" id="IPR051065">
    <property type="entry name" value="Ras-related_GTPase"/>
</dbReference>
<keyword evidence="4" id="KW-0378">Hydrolase</keyword>
<dbReference type="SUPFAM" id="SSF52540">
    <property type="entry name" value="P-loop containing nucleoside triphosphate hydrolases"/>
    <property type="match status" value="1"/>
</dbReference>
<comment type="catalytic activity">
    <reaction evidence="6">
        <text>GTP + H2O = GDP + phosphate + H(+)</text>
        <dbReference type="Rhea" id="RHEA:19669"/>
        <dbReference type="ChEBI" id="CHEBI:15377"/>
        <dbReference type="ChEBI" id="CHEBI:15378"/>
        <dbReference type="ChEBI" id="CHEBI:37565"/>
        <dbReference type="ChEBI" id="CHEBI:43474"/>
        <dbReference type="ChEBI" id="CHEBI:58189"/>
        <dbReference type="EC" id="3.6.5.2"/>
    </reaction>
</comment>
<proteinExistence type="inferred from homology"/>
<dbReference type="GO" id="GO:0003925">
    <property type="term" value="F:G protein activity"/>
    <property type="evidence" value="ECO:0007669"/>
    <property type="project" value="UniProtKB-EC"/>
</dbReference>
<dbReference type="Gene3D" id="3.40.50.300">
    <property type="entry name" value="P-loop containing nucleotide triphosphate hydrolases"/>
    <property type="match status" value="1"/>
</dbReference>
<dbReference type="Ensembl" id="ENSCAFT00000105700.1">
    <property type="protein sequence ID" value="ENSCAFP00000070516.1"/>
    <property type="gene ID" value="ENSCAFG00000053833.1"/>
</dbReference>
<organism evidence="7 8">
    <name type="scientific">Canis lupus familiaris</name>
    <name type="common">Dog</name>
    <name type="synonym">Canis familiaris</name>
    <dbReference type="NCBI Taxonomy" id="9615"/>
    <lineage>
        <taxon>Eukaryota</taxon>
        <taxon>Metazoa</taxon>
        <taxon>Chordata</taxon>
        <taxon>Craniata</taxon>
        <taxon>Vertebrata</taxon>
        <taxon>Euteleostomi</taxon>
        <taxon>Mammalia</taxon>
        <taxon>Eutheria</taxon>
        <taxon>Laurasiatheria</taxon>
        <taxon>Carnivora</taxon>
        <taxon>Caniformia</taxon>
        <taxon>Canidae</taxon>
        <taxon>Canis</taxon>
    </lineage>
</organism>
<reference evidence="7" key="2">
    <citation type="submission" date="2025-08" db="UniProtKB">
        <authorList>
            <consortium name="Ensembl"/>
        </authorList>
    </citation>
    <scope>IDENTIFICATION</scope>
</reference>
<dbReference type="InterPro" id="IPR027417">
    <property type="entry name" value="P-loop_NTPase"/>
</dbReference>
<comment type="similarity">
    <text evidence="1">Belongs to the small GTPase superfamily. Ras family.</text>
</comment>
<evidence type="ECO:0000256" key="1">
    <source>
        <dbReference type="ARBA" id="ARBA00008344"/>
    </source>
</evidence>
<evidence type="ECO:0000256" key="4">
    <source>
        <dbReference type="ARBA" id="ARBA00022801"/>
    </source>
</evidence>
<dbReference type="Pfam" id="PF00071">
    <property type="entry name" value="Ras"/>
    <property type="match status" value="1"/>
</dbReference>
<protein>
    <recommendedName>
        <fullName evidence="2">small monomeric GTPase</fullName>
        <ecNumber evidence="2">3.6.5.2</ecNumber>
    </recommendedName>
</protein>
<keyword evidence="3" id="KW-0547">Nucleotide-binding</keyword>
<dbReference type="InterPro" id="IPR001806">
    <property type="entry name" value="Small_GTPase"/>
</dbReference>
<dbReference type="AlphaFoldDB" id="A0A8P0PKE0"/>
<dbReference type="GO" id="GO:0005525">
    <property type="term" value="F:GTP binding"/>
    <property type="evidence" value="ECO:0007669"/>
    <property type="project" value="UniProtKB-KW"/>
</dbReference>
<accession>A0A8P0PKE0</accession>
<dbReference type="Proteomes" id="UP000002254">
    <property type="component" value="Chromosome 21"/>
</dbReference>
<keyword evidence="5" id="KW-0342">GTP-binding</keyword>
<evidence type="ECO:0000313" key="7">
    <source>
        <dbReference type="Ensembl" id="ENSCAFP00000070516.1"/>
    </source>
</evidence>
<dbReference type="EC" id="3.6.5.2" evidence="2"/>
<evidence type="ECO:0000256" key="6">
    <source>
        <dbReference type="ARBA" id="ARBA00048098"/>
    </source>
</evidence>
<dbReference type="PANTHER" id="PTHR45704">
    <property type="entry name" value="RAS-LIKE FAMILY MEMBER 11"/>
    <property type="match status" value="1"/>
</dbReference>
<evidence type="ECO:0000256" key="3">
    <source>
        <dbReference type="ARBA" id="ARBA00022741"/>
    </source>
</evidence>
<evidence type="ECO:0000313" key="8">
    <source>
        <dbReference type="Proteomes" id="UP000002254"/>
    </source>
</evidence>
<evidence type="ECO:0000256" key="2">
    <source>
        <dbReference type="ARBA" id="ARBA00011984"/>
    </source>
</evidence>